<feature type="transmembrane region" description="Helical" evidence="2">
    <location>
        <begin position="60"/>
        <end position="84"/>
    </location>
</feature>
<sequence length="193" mass="21220">MRTPTDVKMELYRDLYFAERARREQIRGSIGTPSAALAFAAFNFSILADEVAVGLLPQPVPTAIVVLMVLAVVCAVASALNIVLVEWNFVYHEPPDLRDISETEAQLRRDSKGEATDPPPRTVNEGWVARELDRMLAGAFYVAYCRYLAGNGRSARRRTSAQRFVVAALVLLIAAYILLPFQGAPASPAQLVQ</sequence>
<evidence type="ECO:0000256" key="1">
    <source>
        <dbReference type="SAM" id="MobiDB-lite"/>
    </source>
</evidence>
<dbReference type="Proteomes" id="UP001296873">
    <property type="component" value="Unassembled WGS sequence"/>
</dbReference>
<organism evidence="3 4">
    <name type="scientific">Rhodovibrio sodomensis</name>
    <dbReference type="NCBI Taxonomy" id="1088"/>
    <lineage>
        <taxon>Bacteria</taxon>
        <taxon>Pseudomonadati</taxon>
        <taxon>Pseudomonadota</taxon>
        <taxon>Alphaproteobacteria</taxon>
        <taxon>Rhodospirillales</taxon>
        <taxon>Rhodovibrionaceae</taxon>
        <taxon>Rhodovibrio</taxon>
    </lineage>
</organism>
<dbReference type="RefSeq" id="WP_200341981.1">
    <property type="nucleotide sequence ID" value="NZ_NRRL01000055.1"/>
</dbReference>
<proteinExistence type="predicted"/>
<evidence type="ECO:0000256" key="2">
    <source>
        <dbReference type="SAM" id="Phobius"/>
    </source>
</evidence>
<gene>
    <name evidence="3" type="ORF">CKO28_16525</name>
</gene>
<protein>
    <submittedName>
        <fullName evidence="3">Uncharacterized protein</fullName>
    </submittedName>
</protein>
<dbReference type="EMBL" id="NRRL01000055">
    <property type="protein sequence ID" value="MBK1669645.1"/>
    <property type="molecule type" value="Genomic_DNA"/>
</dbReference>
<accession>A0ABS1DGP2</accession>
<evidence type="ECO:0000313" key="4">
    <source>
        <dbReference type="Proteomes" id="UP001296873"/>
    </source>
</evidence>
<feature type="transmembrane region" description="Helical" evidence="2">
    <location>
        <begin position="164"/>
        <end position="183"/>
    </location>
</feature>
<feature type="region of interest" description="Disordered" evidence="1">
    <location>
        <begin position="105"/>
        <end position="124"/>
    </location>
</feature>
<name>A0ABS1DGP2_9PROT</name>
<comment type="caution">
    <text evidence="3">The sequence shown here is derived from an EMBL/GenBank/DDBJ whole genome shotgun (WGS) entry which is preliminary data.</text>
</comment>
<keyword evidence="2" id="KW-0812">Transmembrane</keyword>
<keyword evidence="2" id="KW-0472">Membrane</keyword>
<evidence type="ECO:0000313" key="3">
    <source>
        <dbReference type="EMBL" id="MBK1669645.1"/>
    </source>
</evidence>
<feature type="compositionally biased region" description="Basic and acidic residues" evidence="1">
    <location>
        <begin position="105"/>
        <end position="115"/>
    </location>
</feature>
<feature type="transmembrane region" description="Helical" evidence="2">
    <location>
        <begin position="30"/>
        <end position="48"/>
    </location>
</feature>
<reference evidence="3 4" key="1">
    <citation type="journal article" date="2020" name="Microorganisms">
        <title>Osmotic Adaptation and Compatible Solute Biosynthesis of Phototrophic Bacteria as Revealed from Genome Analyses.</title>
        <authorList>
            <person name="Imhoff J.F."/>
            <person name="Rahn T."/>
            <person name="Kunzel S."/>
            <person name="Keller A."/>
            <person name="Neulinger S.C."/>
        </authorList>
    </citation>
    <scope>NUCLEOTIDE SEQUENCE [LARGE SCALE GENOMIC DNA]</scope>
    <source>
        <strain evidence="3 4">DSM 9895</strain>
    </source>
</reference>
<keyword evidence="2" id="KW-1133">Transmembrane helix</keyword>
<keyword evidence="4" id="KW-1185">Reference proteome</keyword>